<organism evidence="8 9">
    <name type="scientific">Solanum commersonii</name>
    <name type="common">Commerson's wild potato</name>
    <name type="synonym">Commerson's nightshade</name>
    <dbReference type="NCBI Taxonomy" id="4109"/>
    <lineage>
        <taxon>Eukaryota</taxon>
        <taxon>Viridiplantae</taxon>
        <taxon>Streptophyta</taxon>
        <taxon>Embryophyta</taxon>
        <taxon>Tracheophyta</taxon>
        <taxon>Spermatophyta</taxon>
        <taxon>Magnoliopsida</taxon>
        <taxon>eudicotyledons</taxon>
        <taxon>Gunneridae</taxon>
        <taxon>Pentapetalae</taxon>
        <taxon>asterids</taxon>
        <taxon>lamiids</taxon>
        <taxon>Solanales</taxon>
        <taxon>Solanaceae</taxon>
        <taxon>Solanoideae</taxon>
        <taxon>Solaneae</taxon>
        <taxon>Solanum</taxon>
    </lineage>
</organism>
<keyword evidence="4" id="KW-0653">Protein transport</keyword>
<keyword evidence="2" id="KW-0813">Transport</keyword>
<evidence type="ECO:0000256" key="6">
    <source>
        <dbReference type="ARBA" id="ARBA00023132"/>
    </source>
</evidence>
<evidence type="ECO:0000256" key="4">
    <source>
        <dbReference type="ARBA" id="ARBA00022927"/>
    </source>
</evidence>
<protein>
    <submittedName>
        <fullName evidence="8">Uncharacterized protein</fullName>
    </submittedName>
</protein>
<dbReference type="OrthoDB" id="10325421at2759"/>
<reference evidence="8 9" key="1">
    <citation type="submission" date="2020-09" db="EMBL/GenBank/DDBJ databases">
        <title>De no assembly of potato wild relative species, Solanum commersonii.</title>
        <authorList>
            <person name="Cho K."/>
        </authorList>
    </citation>
    <scope>NUCLEOTIDE SEQUENCE [LARGE SCALE GENOMIC DNA]</scope>
    <source>
        <strain evidence="8">LZ3.2</strain>
        <tissue evidence="8">Leaf</tissue>
    </source>
</reference>
<evidence type="ECO:0000256" key="1">
    <source>
        <dbReference type="ARBA" id="ARBA00004567"/>
    </source>
</evidence>
<gene>
    <name evidence="8" type="ORF">H5410_035872</name>
</gene>
<dbReference type="PANTHER" id="PTHR13257:SF0">
    <property type="entry name" value="NUCLEAR PORE COMPLEX PROTEIN NUP88"/>
    <property type="match status" value="1"/>
</dbReference>
<keyword evidence="6" id="KW-0906">Nuclear pore complex</keyword>
<accession>A0A9J5Y4W9</accession>
<dbReference type="GO" id="GO:0005643">
    <property type="term" value="C:nuclear pore"/>
    <property type="evidence" value="ECO:0007669"/>
    <property type="project" value="UniProtKB-SubCell"/>
</dbReference>
<dbReference type="GO" id="GO:0006406">
    <property type="term" value="P:mRNA export from nucleus"/>
    <property type="evidence" value="ECO:0007669"/>
    <property type="project" value="TreeGrafter"/>
</dbReference>
<comment type="caution">
    <text evidence="8">The sequence shown here is derived from an EMBL/GenBank/DDBJ whole genome shotgun (WGS) entry which is preliminary data.</text>
</comment>
<keyword evidence="9" id="KW-1185">Reference proteome</keyword>
<dbReference type="PANTHER" id="PTHR13257">
    <property type="entry name" value="NUCLEOPORIN NUP84-RELATED"/>
    <property type="match status" value="1"/>
</dbReference>
<evidence type="ECO:0000256" key="5">
    <source>
        <dbReference type="ARBA" id="ARBA00023010"/>
    </source>
</evidence>
<dbReference type="GO" id="GO:0000055">
    <property type="term" value="P:ribosomal large subunit export from nucleus"/>
    <property type="evidence" value="ECO:0007669"/>
    <property type="project" value="InterPro"/>
</dbReference>
<evidence type="ECO:0000256" key="2">
    <source>
        <dbReference type="ARBA" id="ARBA00022448"/>
    </source>
</evidence>
<proteinExistence type="predicted"/>
<dbReference type="AlphaFoldDB" id="A0A9J5Y4W9"/>
<keyword evidence="7" id="KW-0539">Nucleus</keyword>
<dbReference type="InterPro" id="IPR037700">
    <property type="entry name" value="NUP88/NUP82"/>
</dbReference>
<evidence type="ECO:0000256" key="3">
    <source>
        <dbReference type="ARBA" id="ARBA00022816"/>
    </source>
</evidence>
<dbReference type="Proteomes" id="UP000824120">
    <property type="component" value="Chromosome 7"/>
</dbReference>
<evidence type="ECO:0000256" key="7">
    <source>
        <dbReference type="ARBA" id="ARBA00023242"/>
    </source>
</evidence>
<keyword evidence="5" id="KW-0811">Translocation</keyword>
<evidence type="ECO:0000313" key="9">
    <source>
        <dbReference type="Proteomes" id="UP000824120"/>
    </source>
</evidence>
<keyword evidence="3" id="KW-0509">mRNA transport</keyword>
<dbReference type="GO" id="GO:0000056">
    <property type="term" value="P:ribosomal small subunit export from nucleus"/>
    <property type="evidence" value="ECO:0007669"/>
    <property type="project" value="InterPro"/>
</dbReference>
<dbReference type="EMBL" id="JACXVP010000007">
    <property type="protein sequence ID" value="KAG5594640.1"/>
    <property type="molecule type" value="Genomic_DNA"/>
</dbReference>
<name>A0A9J5Y4W9_SOLCO</name>
<sequence>MAQFTSYVLLFHLEGNLPEIIMLLIVSVYKWESVLELYSDVHMFGLKSANSKAVKNSNLAISWLGATFPELTRKEVHAENAAVLRAQPYALFDASISLQMMSHVNIHECELSDC</sequence>
<dbReference type="GO" id="GO:0006606">
    <property type="term" value="P:protein import into nucleus"/>
    <property type="evidence" value="ECO:0007669"/>
    <property type="project" value="TreeGrafter"/>
</dbReference>
<dbReference type="GO" id="GO:0017056">
    <property type="term" value="F:structural constituent of nuclear pore"/>
    <property type="evidence" value="ECO:0007669"/>
    <property type="project" value="InterPro"/>
</dbReference>
<evidence type="ECO:0000313" key="8">
    <source>
        <dbReference type="EMBL" id="KAG5594640.1"/>
    </source>
</evidence>
<comment type="subcellular location">
    <subcellularLocation>
        <location evidence="1">Nucleus</location>
        <location evidence="1">Nuclear pore complex</location>
    </subcellularLocation>
</comment>